<evidence type="ECO:0000256" key="4">
    <source>
        <dbReference type="ARBA" id="ARBA00022833"/>
    </source>
</evidence>
<dbReference type="EMBL" id="VEPZ02000026">
    <property type="protein sequence ID" value="KAE8735945.1"/>
    <property type="molecule type" value="Genomic_DNA"/>
</dbReference>
<evidence type="ECO:0000256" key="6">
    <source>
        <dbReference type="SAM" id="SignalP"/>
    </source>
</evidence>
<comment type="subcellular location">
    <subcellularLocation>
        <location evidence="1">Membrane</location>
    </subcellularLocation>
</comment>
<evidence type="ECO:0000313" key="8">
    <source>
        <dbReference type="Proteomes" id="UP000436088"/>
    </source>
</evidence>
<sequence>MTMLFSFLQLGVGISQTGLQGPMAWPGLAYLIKSGNPVRGCRFLRGDAAEVISGAIFSIEVFESSIVLWQSDESRIGCLLYLMGAAETAFEEVQNIFDTDDVKGLKGDLVEKIPKIIITQNNIVDAPGIKFPVQFAFRSKSSHTNQGNSIALMSLFSISAEAYTGEQMLKTVCLF</sequence>
<evidence type="ECO:0000313" key="7">
    <source>
        <dbReference type="EMBL" id="KAE8735945.1"/>
    </source>
</evidence>
<feature type="chain" id="PRO_5025533109" evidence="6">
    <location>
        <begin position="16"/>
        <end position="175"/>
    </location>
</feature>
<dbReference type="AlphaFoldDB" id="A0A6A3D2F3"/>
<feature type="signal peptide" evidence="6">
    <location>
        <begin position="1"/>
        <end position="15"/>
    </location>
</feature>
<evidence type="ECO:0000256" key="5">
    <source>
        <dbReference type="ARBA" id="ARBA00023136"/>
    </source>
</evidence>
<evidence type="ECO:0000256" key="3">
    <source>
        <dbReference type="ARBA" id="ARBA00022771"/>
    </source>
</evidence>
<keyword evidence="2" id="KW-0479">Metal-binding</keyword>
<comment type="caution">
    <text evidence="7">The sequence shown here is derived from an EMBL/GenBank/DDBJ whole genome shotgun (WGS) entry which is preliminary data.</text>
</comment>
<accession>A0A6A3D2F3</accession>
<dbReference type="GO" id="GO:0008270">
    <property type="term" value="F:zinc ion binding"/>
    <property type="evidence" value="ECO:0007669"/>
    <property type="project" value="UniProtKB-KW"/>
</dbReference>
<gene>
    <name evidence="7" type="ORF">F3Y22_tig00000287pilonHSYRG00020</name>
</gene>
<dbReference type="PANTHER" id="PTHR46151:SF7">
    <property type="entry name" value="NEP1-INTERACTING PROTEIN 1"/>
    <property type="match status" value="1"/>
</dbReference>
<organism evidence="7 8">
    <name type="scientific">Hibiscus syriacus</name>
    <name type="common">Rose of Sharon</name>
    <dbReference type="NCBI Taxonomy" id="106335"/>
    <lineage>
        <taxon>Eukaryota</taxon>
        <taxon>Viridiplantae</taxon>
        <taxon>Streptophyta</taxon>
        <taxon>Embryophyta</taxon>
        <taxon>Tracheophyta</taxon>
        <taxon>Spermatophyta</taxon>
        <taxon>Magnoliopsida</taxon>
        <taxon>eudicotyledons</taxon>
        <taxon>Gunneridae</taxon>
        <taxon>Pentapetalae</taxon>
        <taxon>rosids</taxon>
        <taxon>malvids</taxon>
        <taxon>Malvales</taxon>
        <taxon>Malvaceae</taxon>
        <taxon>Malvoideae</taxon>
        <taxon>Hibiscus</taxon>
    </lineage>
</organism>
<evidence type="ECO:0000256" key="1">
    <source>
        <dbReference type="ARBA" id="ARBA00004370"/>
    </source>
</evidence>
<proteinExistence type="predicted"/>
<keyword evidence="3" id="KW-0863">Zinc-finger</keyword>
<reference evidence="7" key="1">
    <citation type="submission" date="2019-09" db="EMBL/GenBank/DDBJ databases">
        <title>Draft genome information of white flower Hibiscus syriacus.</title>
        <authorList>
            <person name="Kim Y.-M."/>
        </authorList>
    </citation>
    <scope>NUCLEOTIDE SEQUENCE [LARGE SCALE GENOMIC DNA]</scope>
    <source>
        <strain evidence="7">YM2019G1</strain>
    </source>
</reference>
<dbReference type="PANTHER" id="PTHR46151">
    <property type="entry name" value="NEP1-INTERACTING PROTEIN-LIKE 2"/>
    <property type="match status" value="1"/>
</dbReference>
<keyword evidence="6" id="KW-0732">Signal</keyword>
<name>A0A6A3D2F3_HIBSY</name>
<keyword evidence="5" id="KW-0472">Membrane</keyword>
<dbReference type="Proteomes" id="UP000436088">
    <property type="component" value="Unassembled WGS sequence"/>
</dbReference>
<evidence type="ECO:0000256" key="2">
    <source>
        <dbReference type="ARBA" id="ARBA00022723"/>
    </source>
</evidence>
<protein>
    <submittedName>
        <fullName evidence="7">NEP1-interacting protein 1</fullName>
    </submittedName>
</protein>
<keyword evidence="4" id="KW-0862">Zinc</keyword>
<dbReference type="GO" id="GO:0016020">
    <property type="term" value="C:membrane"/>
    <property type="evidence" value="ECO:0007669"/>
    <property type="project" value="UniProtKB-SubCell"/>
</dbReference>
<keyword evidence="8" id="KW-1185">Reference proteome</keyword>